<dbReference type="AlphaFoldDB" id="A0A067SC45"/>
<evidence type="ECO:0000256" key="1">
    <source>
        <dbReference type="SAM" id="MobiDB-lite"/>
    </source>
</evidence>
<dbReference type="EMBL" id="KL142454">
    <property type="protein sequence ID" value="KDR65344.1"/>
    <property type="molecule type" value="Genomic_DNA"/>
</dbReference>
<organism evidence="2 3">
    <name type="scientific">Galerina marginata (strain CBS 339.88)</name>
    <dbReference type="NCBI Taxonomy" id="685588"/>
    <lineage>
        <taxon>Eukaryota</taxon>
        <taxon>Fungi</taxon>
        <taxon>Dikarya</taxon>
        <taxon>Basidiomycota</taxon>
        <taxon>Agaricomycotina</taxon>
        <taxon>Agaricomycetes</taxon>
        <taxon>Agaricomycetidae</taxon>
        <taxon>Agaricales</taxon>
        <taxon>Agaricineae</taxon>
        <taxon>Strophariaceae</taxon>
        <taxon>Galerina</taxon>
    </lineage>
</organism>
<evidence type="ECO:0000313" key="2">
    <source>
        <dbReference type="EMBL" id="KDR65344.1"/>
    </source>
</evidence>
<feature type="compositionally biased region" description="Acidic residues" evidence="1">
    <location>
        <begin position="1"/>
        <end position="14"/>
    </location>
</feature>
<protein>
    <submittedName>
        <fullName evidence="2">Uncharacterized protein</fullName>
    </submittedName>
</protein>
<sequence length="80" mass="8778">MPPAASEDEVDDSDAVSVSDTESEHEDGEADSVSDTESEHEDDDVNVFQVKIMWCMHPFDSRPNVGSGILQASQLKVLRN</sequence>
<proteinExistence type="predicted"/>
<feature type="compositionally biased region" description="Acidic residues" evidence="1">
    <location>
        <begin position="21"/>
        <end position="44"/>
    </location>
</feature>
<accession>A0A067SC45</accession>
<evidence type="ECO:0000313" key="3">
    <source>
        <dbReference type="Proteomes" id="UP000027222"/>
    </source>
</evidence>
<feature type="region of interest" description="Disordered" evidence="1">
    <location>
        <begin position="1"/>
        <end position="44"/>
    </location>
</feature>
<dbReference type="HOGENOM" id="CLU_2589930_0_0_1"/>
<gene>
    <name evidence="2" type="ORF">GALMADRAFT_1292050</name>
</gene>
<dbReference type="Proteomes" id="UP000027222">
    <property type="component" value="Unassembled WGS sequence"/>
</dbReference>
<reference evidence="3" key="1">
    <citation type="journal article" date="2014" name="Proc. Natl. Acad. Sci. U.S.A.">
        <title>Extensive sampling of basidiomycete genomes demonstrates inadequacy of the white-rot/brown-rot paradigm for wood decay fungi.</title>
        <authorList>
            <person name="Riley R."/>
            <person name="Salamov A.A."/>
            <person name="Brown D.W."/>
            <person name="Nagy L.G."/>
            <person name="Floudas D."/>
            <person name="Held B.W."/>
            <person name="Levasseur A."/>
            <person name="Lombard V."/>
            <person name="Morin E."/>
            <person name="Otillar R."/>
            <person name="Lindquist E.A."/>
            <person name="Sun H."/>
            <person name="LaButti K.M."/>
            <person name="Schmutz J."/>
            <person name="Jabbour D."/>
            <person name="Luo H."/>
            <person name="Baker S.E."/>
            <person name="Pisabarro A.G."/>
            <person name="Walton J.D."/>
            <person name="Blanchette R.A."/>
            <person name="Henrissat B."/>
            <person name="Martin F."/>
            <person name="Cullen D."/>
            <person name="Hibbett D.S."/>
            <person name="Grigoriev I.V."/>
        </authorList>
    </citation>
    <scope>NUCLEOTIDE SEQUENCE [LARGE SCALE GENOMIC DNA]</scope>
    <source>
        <strain evidence="3">CBS 339.88</strain>
    </source>
</reference>
<keyword evidence="3" id="KW-1185">Reference proteome</keyword>
<name>A0A067SC45_GALM3</name>